<evidence type="ECO:0000256" key="1">
    <source>
        <dbReference type="SAM" id="MobiDB-lite"/>
    </source>
</evidence>
<dbReference type="EMBL" id="BX294136">
    <property type="protein sequence ID" value="CAD72546.1"/>
    <property type="molecule type" value="Genomic_DNA"/>
</dbReference>
<keyword evidence="3" id="KW-1185">Reference proteome</keyword>
<dbReference type="InParanoid" id="Q7UW25"/>
<accession>Q7UW25</accession>
<dbReference type="EnsemblBacteria" id="CAD72546">
    <property type="protein sequence ID" value="CAD72546"/>
    <property type="gene ID" value="RB2310"/>
</dbReference>
<protein>
    <submittedName>
        <fullName evidence="2">Uncharacterized protein</fullName>
    </submittedName>
</protein>
<reference evidence="2 3" key="1">
    <citation type="journal article" date="2003" name="Proc. Natl. Acad. Sci. U.S.A.">
        <title>Complete genome sequence of the marine planctomycete Pirellula sp. strain 1.</title>
        <authorList>
            <person name="Gloeckner F.O."/>
            <person name="Kube M."/>
            <person name="Bauer M."/>
            <person name="Teeling H."/>
            <person name="Lombardot T."/>
            <person name="Ludwig W."/>
            <person name="Gade D."/>
            <person name="Beck A."/>
            <person name="Borzym K."/>
            <person name="Heitmann K."/>
            <person name="Rabus R."/>
            <person name="Schlesner H."/>
            <person name="Amann R."/>
            <person name="Reinhardt R."/>
        </authorList>
    </citation>
    <scope>NUCLEOTIDE SEQUENCE [LARGE SCALE GENOMIC DNA]</scope>
    <source>
        <strain evidence="3">DSM 10527 / NCIMB 13988 / SH1</strain>
    </source>
</reference>
<dbReference type="Proteomes" id="UP000001025">
    <property type="component" value="Chromosome"/>
</dbReference>
<dbReference type="AlphaFoldDB" id="Q7UW25"/>
<name>Q7UW25_RHOBA</name>
<dbReference type="STRING" id="243090.RB2310"/>
<proteinExistence type="predicted"/>
<evidence type="ECO:0000313" key="2">
    <source>
        <dbReference type="EMBL" id="CAD72546.1"/>
    </source>
</evidence>
<evidence type="ECO:0000313" key="3">
    <source>
        <dbReference type="Proteomes" id="UP000001025"/>
    </source>
</evidence>
<dbReference type="HOGENOM" id="CLU_2207974_0_0_0"/>
<organism evidence="2 3">
    <name type="scientific">Rhodopirellula baltica (strain DSM 10527 / NCIMB 13988 / SH1)</name>
    <dbReference type="NCBI Taxonomy" id="243090"/>
    <lineage>
        <taxon>Bacteria</taxon>
        <taxon>Pseudomonadati</taxon>
        <taxon>Planctomycetota</taxon>
        <taxon>Planctomycetia</taxon>
        <taxon>Pirellulales</taxon>
        <taxon>Pirellulaceae</taxon>
        <taxon>Rhodopirellula</taxon>
    </lineage>
</organism>
<feature type="region of interest" description="Disordered" evidence="1">
    <location>
        <begin position="50"/>
        <end position="107"/>
    </location>
</feature>
<feature type="compositionally biased region" description="Polar residues" evidence="1">
    <location>
        <begin position="56"/>
        <end position="75"/>
    </location>
</feature>
<sequence>MSRSASGDRTGRPIRIRHRVDAAIESPSAPGCFAGRGVSPDCLADAQVTCSRRPRMTSQAPESPQSSDRSKTMSISMPAIRRRTKKTPHSADCTGQTRTIRDTKKAD</sequence>
<gene>
    <name evidence="2" type="ordered locus">RB2310</name>
</gene>
<dbReference type="KEGG" id="rba:RB2310"/>